<dbReference type="Gene3D" id="3.20.20.140">
    <property type="entry name" value="Metal-dependent hydrolases"/>
    <property type="match status" value="1"/>
</dbReference>
<protein>
    <submittedName>
        <fullName evidence="3">Aminodeoxyfutalosine deaminase</fullName>
        <ecNumber evidence="3">3.5.4.-</ecNumber>
    </submittedName>
</protein>
<feature type="domain" description="Amidohydrolase-related" evidence="2">
    <location>
        <begin position="29"/>
        <end position="388"/>
    </location>
</feature>
<reference evidence="3 4" key="1">
    <citation type="submission" date="2019-02" db="EMBL/GenBank/DDBJ databases">
        <title>Deep-cultivation of Planctomycetes and their phenomic and genomic characterization uncovers novel biology.</title>
        <authorList>
            <person name="Wiegand S."/>
            <person name="Jogler M."/>
            <person name="Boedeker C."/>
            <person name="Pinto D."/>
            <person name="Vollmers J."/>
            <person name="Rivas-Marin E."/>
            <person name="Kohn T."/>
            <person name="Peeters S.H."/>
            <person name="Heuer A."/>
            <person name="Rast P."/>
            <person name="Oberbeckmann S."/>
            <person name="Bunk B."/>
            <person name="Jeske O."/>
            <person name="Meyerdierks A."/>
            <person name="Storesund J.E."/>
            <person name="Kallscheuer N."/>
            <person name="Luecker S."/>
            <person name="Lage O.M."/>
            <person name="Pohl T."/>
            <person name="Merkel B.J."/>
            <person name="Hornburger P."/>
            <person name="Mueller R.-W."/>
            <person name="Bruemmer F."/>
            <person name="Labrenz M."/>
            <person name="Spormann A.M."/>
            <person name="Op Den Camp H."/>
            <person name="Overmann J."/>
            <person name="Amann R."/>
            <person name="Jetten M.S.M."/>
            <person name="Mascher T."/>
            <person name="Medema M.H."/>
            <person name="Devos D.P."/>
            <person name="Kaster A.-K."/>
            <person name="Ovreas L."/>
            <person name="Rohde M."/>
            <person name="Galperin M.Y."/>
            <person name="Jogler C."/>
        </authorList>
    </citation>
    <scope>NUCLEOTIDE SEQUENCE [LARGE SCALE GENOMIC DNA]</scope>
    <source>
        <strain evidence="3 4">KOR34</strain>
    </source>
</reference>
<dbReference type="PANTHER" id="PTHR43794">
    <property type="entry name" value="AMINOHYDROLASE SSNA-RELATED"/>
    <property type="match status" value="1"/>
</dbReference>
<evidence type="ECO:0000256" key="1">
    <source>
        <dbReference type="ARBA" id="ARBA00022801"/>
    </source>
</evidence>
<dbReference type="Pfam" id="PF01979">
    <property type="entry name" value="Amidohydro_1"/>
    <property type="match status" value="1"/>
</dbReference>
<dbReference type="GO" id="GO:0016810">
    <property type="term" value="F:hydrolase activity, acting on carbon-nitrogen (but not peptide) bonds"/>
    <property type="evidence" value="ECO:0007669"/>
    <property type="project" value="InterPro"/>
</dbReference>
<name>A0A5C5VCB2_9BACT</name>
<gene>
    <name evidence="3" type="ORF">KOR34_05540</name>
</gene>
<dbReference type="InterPro" id="IPR011059">
    <property type="entry name" value="Metal-dep_hydrolase_composite"/>
</dbReference>
<proteinExistence type="predicted"/>
<organism evidence="3 4">
    <name type="scientific">Posidoniimonas corsicana</name>
    <dbReference type="NCBI Taxonomy" id="1938618"/>
    <lineage>
        <taxon>Bacteria</taxon>
        <taxon>Pseudomonadati</taxon>
        <taxon>Planctomycetota</taxon>
        <taxon>Planctomycetia</taxon>
        <taxon>Pirellulales</taxon>
        <taxon>Lacipirellulaceae</taxon>
        <taxon>Posidoniimonas</taxon>
    </lineage>
</organism>
<evidence type="ECO:0000259" key="2">
    <source>
        <dbReference type="Pfam" id="PF01979"/>
    </source>
</evidence>
<accession>A0A5C5VCB2</accession>
<sequence length="390" mass="41414">MVVENGRIVEIGRRTPPGAVEQDLGDALLIPGLVNAHTHLEFSSLKKRLGKPGISLPEWVRLVIGQRPTSRQVDKAVAAGLQQSVQAGVTTVADICRLPSNAYADAAVCPRSVLMQESIGYSQARAASALSAAKQGLEELGAASQRADGRVSLGVSPHAPYTVSPHLIRELVSLASERRLPVALHLAESPEELELMNSGTGPFQELLEERSMWDPWSVSRGATPQDYLRILNLAPHALVVHGNYLDHASLAMMGRHADSMSLVYCPRTHSYFQHSEYPLAEALALGVRVCIGSDSLASSPDLSILSEMREVAAKHPTVSPDAILRMATHSGAEALGVNDRSGSIRPGAPADMVAVNVPGGIDGRANSLLESVLNDDQPIAGCWIGGQAVV</sequence>
<comment type="caution">
    <text evidence="3">The sequence shown here is derived from an EMBL/GenBank/DDBJ whole genome shotgun (WGS) entry which is preliminary data.</text>
</comment>
<dbReference type="EC" id="3.5.4.-" evidence="3"/>
<keyword evidence="4" id="KW-1185">Reference proteome</keyword>
<dbReference type="Proteomes" id="UP000316714">
    <property type="component" value="Unassembled WGS sequence"/>
</dbReference>
<dbReference type="SUPFAM" id="SSF51556">
    <property type="entry name" value="Metallo-dependent hydrolases"/>
    <property type="match status" value="1"/>
</dbReference>
<dbReference type="PANTHER" id="PTHR43794:SF11">
    <property type="entry name" value="AMIDOHYDROLASE-RELATED DOMAIN-CONTAINING PROTEIN"/>
    <property type="match status" value="1"/>
</dbReference>
<keyword evidence="1 3" id="KW-0378">Hydrolase</keyword>
<dbReference type="AlphaFoldDB" id="A0A5C5VCB2"/>
<dbReference type="InterPro" id="IPR032466">
    <property type="entry name" value="Metal_Hydrolase"/>
</dbReference>
<evidence type="ECO:0000313" key="3">
    <source>
        <dbReference type="EMBL" id="TWT35660.1"/>
    </source>
</evidence>
<dbReference type="InterPro" id="IPR050287">
    <property type="entry name" value="MTA/SAH_deaminase"/>
</dbReference>
<dbReference type="SUPFAM" id="SSF51338">
    <property type="entry name" value="Composite domain of metallo-dependent hydrolases"/>
    <property type="match status" value="1"/>
</dbReference>
<dbReference type="EMBL" id="SIHJ01000001">
    <property type="protein sequence ID" value="TWT35660.1"/>
    <property type="molecule type" value="Genomic_DNA"/>
</dbReference>
<evidence type="ECO:0000313" key="4">
    <source>
        <dbReference type="Proteomes" id="UP000316714"/>
    </source>
</evidence>
<dbReference type="InterPro" id="IPR006680">
    <property type="entry name" value="Amidohydro-rel"/>
</dbReference>